<comment type="caution">
    <text evidence="2">The sequence shown here is derived from an EMBL/GenBank/DDBJ whole genome shotgun (WGS) entry which is preliminary data.</text>
</comment>
<accession>A0A9N9C6H3</accession>
<evidence type="ECO:0000313" key="3">
    <source>
        <dbReference type="Proteomes" id="UP000789759"/>
    </source>
</evidence>
<organism evidence="2 3">
    <name type="scientific">Cetraspora pellucida</name>
    <dbReference type="NCBI Taxonomy" id="1433469"/>
    <lineage>
        <taxon>Eukaryota</taxon>
        <taxon>Fungi</taxon>
        <taxon>Fungi incertae sedis</taxon>
        <taxon>Mucoromycota</taxon>
        <taxon>Glomeromycotina</taxon>
        <taxon>Glomeromycetes</taxon>
        <taxon>Diversisporales</taxon>
        <taxon>Gigasporaceae</taxon>
        <taxon>Cetraspora</taxon>
    </lineage>
</organism>
<dbReference type="OrthoDB" id="2282872at2759"/>
<proteinExistence type="predicted"/>
<feature type="domain" description="DUF6570" evidence="1">
    <location>
        <begin position="172"/>
        <end position="268"/>
    </location>
</feature>
<dbReference type="AlphaFoldDB" id="A0A9N9C6H3"/>
<dbReference type="Proteomes" id="UP000789759">
    <property type="component" value="Unassembled WGS sequence"/>
</dbReference>
<protein>
    <submittedName>
        <fullName evidence="2">24139_t:CDS:1</fullName>
    </submittedName>
</protein>
<dbReference type="EMBL" id="CAJVQA010004167">
    <property type="protein sequence ID" value="CAG8593008.1"/>
    <property type="molecule type" value="Genomic_DNA"/>
</dbReference>
<evidence type="ECO:0000313" key="2">
    <source>
        <dbReference type="EMBL" id="CAG8593008.1"/>
    </source>
</evidence>
<dbReference type="InterPro" id="IPR046700">
    <property type="entry name" value="DUF6570"/>
</dbReference>
<evidence type="ECO:0000259" key="1">
    <source>
        <dbReference type="Pfam" id="PF20209"/>
    </source>
</evidence>
<dbReference type="Pfam" id="PF20209">
    <property type="entry name" value="DUF6570"/>
    <property type="match status" value="1"/>
</dbReference>
<name>A0A9N9C6H3_9GLOM</name>
<keyword evidence="3" id="KW-1185">Reference proteome</keyword>
<sequence length="957" mass="111255">MKCGRDGLVQHAKKQKTCNEKDTQVIETHVPLHILEIDDKFNLSKEQYIDWPCLVNKTLANNALATFRDNISCDSLRELPCAICSGLFLCEHLTTVAVQEIYLPLLKTNEYLKSPFFENDFVYGHPYIDRSGYKVLLDRNGFVKKNMINDKNLFDLQVCKSCKRSLDTENTPILLLANMWTGTTPQCLQVLTILEQLLISAGYICINLIQLTNRKYIYHKLKGHVITFTQNPASLSMVLPLPAYQLYDYLKVIFVKQEKLLQEQLRKILCIGGHEDNFCKQHISFKQYAKHLLHLSDPKFRFHCSFIFAVFDILRKREIAFGAHLITKQANFEQLAKLILKLTINNIKIAIKQEQNKQPIMNKAVLELLKNINLVDLHSPIVMMYTGKEIDINNLVPESFSTAKERARLAHLDLTAVAKYFDIMIEKIIKYILAYKKPEGGVLGEIKNYYEVVEYQDYGTPYCYILIWLQGTLNSIELQNRLKFKDFRDWLMVYINENIKKNISYLFPDEENAFIDFSYSKPTISDFEKKFRLDILRIAKHILFHRYTKSSSCCGNNDIKFIATTKLALAYIHYITDYITKSDTNIYNSFLMYAVTLNNFIAKVSNSNEYVSRSQKLVTICLNKIVGQSKITSPQVLAYLLGFKDHYTLNKFVMIYLDSFETYLTSQYPIKNLSELTLLEDSDTDSEDELVQDDNEHDLTNNEMFTIINSGRQINATTVYELITEYNSWHEACDAFLQDPNLSARLQFIINNIELLHRCIEEMILDCQLRQMAYKNPEITKIQRIEQFITGYDNTGDANILIFNDQSNFNTDNLTLLSPYNIIHSGLHNTNFAEILYYNQDEQTRFSSIHDDQLIKTWQEITTLRKRIEQVNNINSENCHLAKFLPHPSYQRPTNLLQEISINLNDEQKKAFLLICNHREKNYSNNPNKPPQLLMYLGDAGGTEKSKVIEAITKYFD</sequence>
<reference evidence="2" key="1">
    <citation type="submission" date="2021-06" db="EMBL/GenBank/DDBJ databases">
        <authorList>
            <person name="Kallberg Y."/>
            <person name="Tangrot J."/>
            <person name="Rosling A."/>
        </authorList>
    </citation>
    <scope>NUCLEOTIDE SEQUENCE</scope>
    <source>
        <strain evidence="2">FL966</strain>
    </source>
</reference>
<gene>
    <name evidence="2" type="ORF">CPELLU_LOCUS6628</name>
</gene>